<comment type="caution">
    <text evidence="2">The sequence shown here is derived from an EMBL/GenBank/DDBJ whole genome shotgun (WGS) entry which is preliminary data.</text>
</comment>
<dbReference type="GO" id="GO:0006935">
    <property type="term" value="P:chemotaxis"/>
    <property type="evidence" value="ECO:0007669"/>
    <property type="project" value="InterPro"/>
</dbReference>
<dbReference type="CDD" id="cd00732">
    <property type="entry name" value="CheW"/>
    <property type="match status" value="1"/>
</dbReference>
<sequence length="143" mass="15275">MTVSYVTFHLGDGLYGIEVLRVQEVLTEQALTRVPLAPPEVAGLVNLRGQVVTAVDLRRRLGLPPREEGLPTTDLVVRVGDEVVALLVDSIGDVVEVSEDDLEPPPDTLSGPMADLITGACQLPDRLLMPLDATRTVALGSRA</sequence>
<dbReference type="InterPro" id="IPR036061">
    <property type="entry name" value="CheW-like_dom_sf"/>
</dbReference>
<evidence type="ECO:0000313" key="3">
    <source>
        <dbReference type="Proteomes" id="UP000555552"/>
    </source>
</evidence>
<dbReference type="EMBL" id="JABEMA010000358">
    <property type="protein sequence ID" value="NNH24447.1"/>
    <property type="molecule type" value="Genomic_DNA"/>
</dbReference>
<dbReference type="InterPro" id="IPR002545">
    <property type="entry name" value="CheW-lke_dom"/>
</dbReference>
<dbReference type="Gene3D" id="2.40.50.180">
    <property type="entry name" value="CheA-289, Domain 4"/>
    <property type="match status" value="1"/>
</dbReference>
<keyword evidence="3" id="KW-1185">Reference proteome</keyword>
<dbReference type="GO" id="GO:0005829">
    <property type="term" value="C:cytosol"/>
    <property type="evidence" value="ECO:0007669"/>
    <property type="project" value="TreeGrafter"/>
</dbReference>
<gene>
    <name evidence="2" type="ORF">HLB09_15395</name>
</gene>
<dbReference type="AlphaFoldDB" id="A0A849BU16"/>
<dbReference type="PANTHER" id="PTHR22617:SF23">
    <property type="entry name" value="CHEMOTAXIS PROTEIN CHEW"/>
    <property type="match status" value="1"/>
</dbReference>
<organism evidence="2 3">
    <name type="scientific">Pseudokineococcus marinus</name>
    <dbReference type="NCBI Taxonomy" id="351215"/>
    <lineage>
        <taxon>Bacteria</taxon>
        <taxon>Bacillati</taxon>
        <taxon>Actinomycetota</taxon>
        <taxon>Actinomycetes</taxon>
        <taxon>Kineosporiales</taxon>
        <taxon>Kineosporiaceae</taxon>
        <taxon>Pseudokineococcus</taxon>
    </lineage>
</organism>
<evidence type="ECO:0000259" key="1">
    <source>
        <dbReference type="PROSITE" id="PS50851"/>
    </source>
</evidence>
<dbReference type="PROSITE" id="PS50851">
    <property type="entry name" value="CHEW"/>
    <property type="match status" value="1"/>
</dbReference>
<dbReference type="SMART" id="SM00260">
    <property type="entry name" value="CheW"/>
    <property type="match status" value="1"/>
</dbReference>
<evidence type="ECO:0000313" key="2">
    <source>
        <dbReference type="EMBL" id="NNH24447.1"/>
    </source>
</evidence>
<feature type="domain" description="CheW-like" evidence="1">
    <location>
        <begin position="2"/>
        <end position="142"/>
    </location>
</feature>
<dbReference type="GO" id="GO:0007165">
    <property type="term" value="P:signal transduction"/>
    <property type="evidence" value="ECO:0007669"/>
    <property type="project" value="InterPro"/>
</dbReference>
<dbReference type="Gene3D" id="2.30.30.40">
    <property type="entry name" value="SH3 Domains"/>
    <property type="match status" value="1"/>
</dbReference>
<proteinExistence type="predicted"/>
<dbReference type="SUPFAM" id="SSF50341">
    <property type="entry name" value="CheW-like"/>
    <property type="match status" value="1"/>
</dbReference>
<dbReference type="PANTHER" id="PTHR22617">
    <property type="entry name" value="CHEMOTAXIS SENSOR HISTIDINE KINASE-RELATED"/>
    <property type="match status" value="1"/>
</dbReference>
<dbReference type="Pfam" id="PF01584">
    <property type="entry name" value="CheW"/>
    <property type="match status" value="1"/>
</dbReference>
<protein>
    <submittedName>
        <fullName evidence="2">Chemotaxis protein CheW</fullName>
    </submittedName>
</protein>
<dbReference type="Proteomes" id="UP000555552">
    <property type="component" value="Unassembled WGS sequence"/>
</dbReference>
<reference evidence="2 3" key="1">
    <citation type="submission" date="2020-05" db="EMBL/GenBank/DDBJ databases">
        <title>MicrobeNet Type strains.</title>
        <authorList>
            <person name="Nicholson A.C."/>
        </authorList>
    </citation>
    <scope>NUCLEOTIDE SEQUENCE [LARGE SCALE GENOMIC DNA]</scope>
    <source>
        <strain evidence="2 3">JCM 14547</strain>
    </source>
</reference>
<dbReference type="InterPro" id="IPR039315">
    <property type="entry name" value="CheW"/>
</dbReference>
<accession>A0A849BU16</accession>
<name>A0A849BU16_9ACTN</name>
<dbReference type="RefSeq" id="WP_171204195.1">
    <property type="nucleotide sequence ID" value="NZ_BAAANP010000039.1"/>
</dbReference>